<accession>A0ACC0Q644</accession>
<dbReference type="EMBL" id="CM046388">
    <property type="protein sequence ID" value="KAI8572458.1"/>
    <property type="molecule type" value="Genomic_DNA"/>
</dbReference>
<reference evidence="1" key="1">
    <citation type="submission" date="2022-02" db="EMBL/GenBank/DDBJ databases">
        <title>Plant Genome Project.</title>
        <authorList>
            <person name="Zhang R.-G."/>
        </authorList>
    </citation>
    <scope>NUCLEOTIDE SEQUENCE</scope>
    <source>
        <strain evidence="1">AT1</strain>
    </source>
</reference>
<evidence type="ECO:0000313" key="1">
    <source>
        <dbReference type="EMBL" id="KAI8572458.1"/>
    </source>
</evidence>
<evidence type="ECO:0000313" key="2">
    <source>
        <dbReference type="Proteomes" id="UP001062846"/>
    </source>
</evidence>
<gene>
    <name evidence="1" type="ORF">RHMOL_Rhmol01G0200400</name>
</gene>
<sequence length="368" mass="42559">MKTYSLMSAYLNNEMKERLIWVLDTLKRWMVEKGVALPSVVVSDRDLTLLGALGICFPFAQHILCIWHINQCVMKKCNPMLGTRWDEFFDAWQLIIHSSTSMSLQQRWNAMCREFEQYSNAIQYLWDTWLGPYKERFAVAYINQLMHIGSNSSQRAIAAQIYGSEDEWTQVRQDLIQEIEQNCVMYNQLYPERNYVSQVLQRFRCFQPSTPEDHWMDSISLGLVIVSTYNVVLHTFDMIALSCLTHLSLSSHLVSFATRTHVAFGRVNGNHFVQVFLYRHFLVPPIIIWWKPNESNEAHGWAHPYEARLQVWYEISKVFSPSSFTPILLPEPPSAAPPSPILPCCPVAFEGSALKIMVAGGMLPKWEI</sequence>
<organism evidence="1 2">
    <name type="scientific">Rhododendron molle</name>
    <name type="common">Chinese azalea</name>
    <name type="synonym">Azalea mollis</name>
    <dbReference type="NCBI Taxonomy" id="49168"/>
    <lineage>
        <taxon>Eukaryota</taxon>
        <taxon>Viridiplantae</taxon>
        <taxon>Streptophyta</taxon>
        <taxon>Embryophyta</taxon>
        <taxon>Tracheophyta</taxon>
        <taxon>Spermatophyta</taxon>
        <taxon>Magnoliopsida</taxon>
        <taxon>eudicotyledons</taxon>
        <taxon>Gunneridae</taxon>
        <taxon>Pentapetalae</taxon>
        <taxon>asterids</taxon>
        <taxon>Ericales</taxon>
        <taxon>Ericaceae</taxon>
        <taxon>Ericoideae</taxon>
        <taxon>Rhodoreae</taxon>
        <taxon>Rhododendron</taxon>
    </lineage>
</organism>
<dbReference type="Proteomes" id="UP001062846">
    <property type="component" value="Chromosome 1"/>
</dbReference>
<keyword evidence="2" id="KW-1185">Reference proteome</keyword>
<proteinExistence type="predicted"/>
<name>A0ACC0Q644_RHOML</name>
<protein>
    <submittedName>
        <fullName evidence="1">Uncharacterized protein</fullName>
    </submittedName>
</protein>
<comment type="caution">
    <text evidence="1">The sequence shown here is derived from an EMBL/GenBank/DDBJ whole genome shotgun (WGS) entry which is preliminary data.</text>
</comment>